<dbReference type="FunFam" id="2.30.30.140:FF:000022">
    <property type="entry name" value="Hydrogenase assembly chaperone HybG"/>
    <property type="match status" value="1"/>
</dbReference>
<dbReference type="SUPFAM" id="SSF159127">
    <property type="entry name" value="HupF/HypC-like"/>
    <property type="match status" value="1"/>
</dbReference>
<accession>A0A7C1X1J0</accession>
<dbReference type="NCBIfam" id="TIGR00074">
    <property type="entry name" value="hypC_hupF"/>
    <property type="match status" value="1"/>
</dbReference>
<comment type="caution">
    <text evidence="2">The sequence shown here is derived from an EMBL/GenBank/DDBJ whole genome shotgun (WGS) entry which is preliminary data.</text>
</comment>
<sequence length="91" mass="10014">MCLAIPGQIVALEPETHLALVDVLGVRRRVNVDLVWDEGLAEGDWVLIHVGFALSKVSEQEAAAQLRLLQALGEDEQAMEEVQGYLFDVSE</sequence>
<dbReference type="InterPro" id="IPR001109">
    <property type="entry name" value="Hydrogenase_HupF/HypC"/>
</dbReference>
<dbReference type="PROSITE" id="PS01097">
    <property type="entry name" value="HUPF_HYPC"/>
    <property type="match status" value="1"/>
</dbReference>
<protein>
    <submittedName>
        <fullName evidence="2">HypC/HybG/HupF family hydrogenase formation chaperone</fullName>
    </submittedName>
</protein>
<evidence type="ECO:0000256" key="1">
    <source>
        <dbReference type="ARBA" id="ARBA00006018"/>
    </source>
</evidence>
<evidence type="ECO:0000313" key="2">
    <source>
        <dbReference type="EMBL" id="HEF66036.1"/>
    </source>
</evidence>
<dbReference type="GO" id="GO:0051604">
    <property type="term" value="P:protein maturation"/>
    <property type="evidence" value="ECO:0007669"/>
    <property type="project" value="TreeGrafter"/>
</dbReference>
<dbReference type="GO" id="GO:0005506">
    <property type="term" value="F:iron ion binding"/>
    <property type="evidence" value="ECO:0007669"/>
    <property type="project" value="TreeGrafter"/>
</dbReference>
<reference evidence="2" key="1">
    <citation type="journal article" date="2020" name="mSystems">
        <title>Genome- and Community-Level Interaction Insights into Carbon Utilization and Element Cycling Functions of Hydrothermarchaeota in Hydrothermal Sediment.</title>
        <authorList>
            <person name="Zhou Z."/>
            <person name="Liu Y."/>
            <person name="Xu W."/>
            <person name="Pan J."/>
            <person name="Luo Z.H."/>
            <person name="Li M."/>
        </authorList>
    </citation>
    <scope>NUCLEOTIDE SEQUENCE [LARGE SCALE GENOMIC DNA]</scope>
    <source>
        <strain evidence="2">SpSt-222</strain>
    </source>
</reference>
<proteinExistence type="inferred from homology"/>
<dbReference type="InterPro" id="IPR019812">
    <property type="entry name" value="Hydgase_assmbl_chp_CS"/>
</dbReference>
<gene>
    <name evidence="2" type="ORF">ENP47_10645</name>
</gene>
<comment type="similarity">
    <text evidence="1">Belongs to the HupF/HypC family.</text>
</comment>
<dbReference type="EMBL" id="DSJL01000011">
    <property type="protein sequence ID" value="HEF66036.1"/>
    <property type="molecule type" value="Genomic_DNA"/>
</dbReference>
<dbReference type="Pfam" id="PF01455">
    <property type="entry name" value="HupF_HypC"/>
    <property type="match status" value="1"/>
</dbReference>
<dbReference type="PRINTS" id="PR00445">
    <property type="entry name" value="HUPFHYPC"/>
</dbReference>
<dbReference type="GO" id="GO:1902670">
    <property type="term" value="F:carbon dioxide binding"/>
    <property type="evidence" value="ECO:0007669"/>
    <property type="project" value="TreeGrafter"/>
</dbReference>
<dbReference type="Gene3D" id="2.30.30.140">
    <property type="match status" value="1"/>
</dbReference>
<name>A0A7C1X1J0_THERO</name>
<organism evidence="2">
    <name type="scientific">Thermomicrobium roseum</name>
    <dbReference type="NCBI Taxonomy" id="500"/>
    <lineage>
        <taxon>Bacteria</taxon>
        <taxon>Pseudomonadati</taxon>
        <taxon>Thermomicrobiota</taxon>
        <taxon>Thermomicrobia</taxon>
        <taxon>Thermomicrobiales</taxon>
        <taxon>Thermomicrobiaceae</taxon>
        <taxon>Thermomicrobium</taxon>
    </lineage>
</organism>
<dbReference type="PANTHER" id="PTHR35177">
    <property type="entry name" value="HYDROGENASE MATURATION FACTOR HYBG"/>
    <property type="match status" value="1"/>
</dbReference>
<dbReference type="PANTHER" id="PTHR35177:SF2">
    <property type="entry name" value="HYDROGENASE MATURATION FACTOR HYBG"/>
    <property type="match status" value="1"/>
</dbReference>
<dbReference type="AlphaFoldDB" id="A0A7C1X1J0"/>